<comment type="caution">
    <text evidence="1">The sequence shown here is derived from an EMBL/GenBank/DDBJ whole genome shotgun (WGS) entry which is preliminary data.</text>
</comment>
<dbReference type="RefSeq" id="WP_224194034.1">
    <property type="nucleotide sequence ID" value="NZ_JAIRAU010000029.1"/>
</dbReference>
<proteinExistence type="predicted"/>
<evidence type="ECO:0000313" key="1">
    <source>
        <dbReference type="EMBL" id="MBZ5712272.1"/>
    </source>
</evidence>
<evidence type="ECO:0000313" key="2">
    <source>
        <dbReference type="Proteomes" id="UP001139031"/>
    </source>
</evidence>
<evidence type="ECO:0008006" key="3">
    <source>
        <dbReference type="Google" id="ProtNLM"/>
    </source>
</evidence>
<name>A0ABS7TVJ1_9BACT</name>
<organism evidence="1 2">
    <name type="scientific">Nannocystis pusilla</name>
    <dbReference type="NCBI Taxonomy" id="889268"/>
    <lineage>
        <taxon>Bacteria</taxon>
        <taxon>Pseudomonadati</taxon>
        <taxon>Myxococcota</taxon>
        <taxon>Polyangia</taxon>
        <taxon>Nannocystales</taxon>
        <taxon>Nannocystaceae</taxon>
        <taxon>Nannocystis</taxon>
    </lineage>
</organism>
<reference evidence="1" key="1">
    <citation type="submission" date="2021-08" db="EMBL/GenBank/DDBJ databases">
        <authorList>
            <person name="Stevens D.C."/>
        </authorList>
    </citation>
    <scope>NUCLEOTIDE SEQUENCE</scope>
    <source>
        <strain evidence="1">DSM 53165</strain>
    </source>
</reference>
<gene>
    <name evidence="1" type="ORF">K7C98_23775</name>
</gene>
<dbReference type="EMBL" id="JAIRAU010000029">
    <property type="protein sequence ID" value="MBZ5712272.1"/>
    <property type="molecule type" value="Genomic_DNA"/>
</dbReference>
<dbReference type="PROSITE" id="PS51257">
    <property type="entry name" value="PROKAR_LIPOPROTEIN"/>
    <property type="match status" value="1"/>
</dbReference>
<dbReference type="Proteomes" id="UP001139031">
    <property type="component" value="Unassembled WGS sequence"/>
</dbReference>
<sequence>MPSISRSILVRAATGALLSTLVLGCQPPPNDGVADPDSARRAYLGLDRAVDRMIKLGFDGFNAASNANIPEQMEAGELSGTMVVGGKVDQGASNNKEMDLQVTLTDYSDGPVEDMFDVVYDGGPALLDISLRDLPAGTLTGSFTGEFAMTGELGGVVALDLDISGETEEAPDGTIRRKAGTIHVVGTATSDYGVFEIDVSL</sequence>
<protein>
    <recommendedName>
        <fullName evidence="3">Lipoprotein</fullName>
    </recommendedName>
</protein>
<keyword evidence="2" id="KW-1185">Reference proteome</keyword>
<accession>A0ABS7TVJ1</accession>